<keyword evidence="2" id="KW-1133">Transmembrane helix</keyword>
<comment type="caution">
    <text evidence="3">The sequence shown here is derived from an EMBL/GenBank/DDBJ whole genome shotgun (WGS) entry which is preliminary data.</text>
</comment>
<keyword evidence="2" id="KW-0472">Membrane</keyword>
<accession>A0A316I1C0</accession>
<dbReference type="Pfam" id="PF07963">
    <property type="entry name" value="N_methyl"/>
    <property type="match status" value="1"/>
</dbReference>
<feature type="region of interest" description="Disordered" evidence="1">
    <location>
        <begin position="1"/>
        <end position="44"/>
    </location>
</feature>
<dbReference type="NCBIfam" id="TIGR02532">
    <property type="entry name" value="IV_pilin_GFxxxE"/>
    <property type="match status" value="1"/>
</dbReference>
<feature type="transmembrane region" description="Helical" evidence="2">
    <location>
        <begin position="49"/>
        <end position="69"/>
    </location>
</feature>
<evidence type="ECO:0000256" key="1">
    <source>
        <dbReference type="SAM" id="MobiDB-lite"/>
    </source>
</evidence>
<reference evidence="3 4" key="1">
    <citation type="submission" date="2018-05" db="EMBL/GenBank/DDBJ databases">
        <title>Genomic Encyclopedia of Type Strains, Phase IV (KMG-IV): sequencing the most valuable type-strain genomes for metagenomic binning, comparative biology and taxonomic classification.</title>
        <authorList>
            <person name="Goeker M."/>
        </authorList>
    </citation>
    <scope>NUCLEOTIDE SEQUENCE [LARGE SCALE GENOMIC DNA]</scope>
    <source>
        <strain evidence="3 4">DSM 14263</strain>
    </source>
</reference>
<dbReference type="SUPFAM" id="SSF54523">
    <property type="entry name" value="Pili subunits"/>
    <property type="match status" value="1"/>
</dbReference>
<name>A0A316I1C0_9GAMM</name>
<proteinExistence type="predicted"/>
<evidence type="ECO:0000313" key="3">
    <source>
        <dbReference type="EMBL" id="PWK86779.1"/>
    </source>
</evidence>
<feature type="compositionally biased region" description="Basic residues" evidence="1">
    <location>
        <begin position="13"/>
        <end position="24"/>
    </location>
</feature>
<protein>
    <submittedName>
        <fullName evidence="3">Type II secretion system protein J (GspJ)</fullName>
    </submittedName>
</protein>
<evidence type="ECO:0000256" key="2">
    <source>
        <dbReference type="SAM" id="Phobius"/>
    </source>
</evidence>
<keyword evidence="4" id="KW-1185">Reference proteome</keyword>
<keyword evidence="2" id="KW-0812">Transmembrane</keyword>
<dbReference type="InterPro" id="IPR045584">
    <property type="entry name" value="Pilin-like"/>
</dbReference>
<dbReference type="Proteomes" id="UP000245812">
    <property type="component" value="Unassembled WGS sequence"/>
</dbReference>
<dbReference type="InterPro" id="IPR012902">
    <property type="entry name" value="N_methyl_site"/>
</dbReference>
<dbReference type="PROSITE" id="PS00409">
    <property type="entry name" value="PROKAR_NTER_METHYL"/>
    <property type="match status" value="1"/>
</dbReference>
<sequence>MGAAAGRDGRTVRASRHRGRRPLPRRPLPQRLLPQEALPRKSPSPPRGFSLLEVLGALALLALLLLGVYSGIRTATQSVQAGGAAIERLDRIRSAQEFLRRELAQAMAQPIGRDDRGDALYFKGTPHELSFVAPLPGYLGKLGPQVQTLALVDNGRGGQRLEIRFAALPFDGQPPKPEGRPEVLLDDVREGAFSYRGIDAQGRPGDWQGSWPDGRLLPSLVRIELTPPAPERWPRLDAPLRVDVSASLTRPGLLQGLRIQRMRQ</sequence>
<organism evidence="3 4">
    <name type="scientific">Fulvimonas soli</name>
    <dbReference type="NCBI Taxonomy" id="155197"/>
    <lineage>
        <taxon>Bacteria</taxon>
        <taxon>Pseudomonadati</taxon>
        <taxon>Pseudomonadota</taxon>
        <taxon>Gammaproteobacteria</taxon>
        <taxon>Lysobacterales</taxon>
        <taxon>Rhodanobacteraceae</taxon>
        <taxon>Fulvimonas</taxon>
    </lineage>
</organism>
<gene>
    <name evidence="3" type="ORF">C7456_107170</name>
</gene>
<evidence type="ECO:0000313" key="4">
    <source>
        <dbReference type="Proteomes" id="UP000245812"/>
    </source>
</evidence>
<dbReference type="AlphaFoldDB" id="A0A316I1C0"/>
<dbReference type="EMBL" id="QGHC01000007">
    <property type="protein sequence ID" value="PWK86779.1"/>
    <property type="molecule type" value="Genomic_DNA"/>
</dbReference>